<accession>A0A8R1IJF6</accession>
<dbReference type="AlphaFoldDB" id="A0A8R1IJF6"/>
<dbReference type="Proteomes" id="UP000005237">
    <property type="component" value="Unassembled WGS sequence"/>
</dbReference>
<protein>
    <submittedName>
        <fullName evidence="1">Uncharacterized protein</fullName>
    </submittedName>
</protein>
<dbReference type="EnsemblMetazoa" id="CJA33388.1">
    <property type="protein sequence ID" value="CJA33388.1"/>
    <property type="gene ID" value="WBGene00209235"/>
</dbReference>
<keyword evidence="2" id="KW-1185">Reference proteome</keyword>
<name>A0A8R1IJF6_CAEJA</name>
<evidence type="ECO:0000313" key="2">
    <source>
        <dbReference type="Proteomes" id="UP000005237"/>
    </source>
</evidence>
<proteinExistence type="predicted"/>
<organism evidence="1 2">
    <name type="scientific">Caenorhabditis japonica</name>
    <dbReference type="NCBI Taxonomy" id="281687"/>
    <lineage>
        <taxon>Eukaryota</taxon>
        <taxon>Metazoa</taxon>
        <taxon>Ecdysozoa</taxon>
        <taxon>Nematoda</taxon>
        <taxon>Chromadorea</taxon>
        <taxon>Rhabditida</taxon>
        <taxon>Rhabditina</taxon>
        <taxon>Rhabditomorpha</taxon>
        <taxon>Rhabditoidea</taxon>
        <taxon>Rhabditidae</taxon>
        <taxon>Peloderinae</taxon>
        <taxon>Caenorhabditis</taxon>
    </lineage>
</organism>
<sequence>MPGTPPSSSIIVNLYLILRRFIGPLRLTGGTEHLLWSSSSDRQSPTAVGHIREINRLPPVTTNPTCVFEVADFSDLPKNRRLLIRESVGVRRAAYLEI</sequence>
<reference evidence="2" key="1">
    <citation type="submission" date="2010-08" db="EMBL/GenBank/DDBJ databases">
        <authorList>
            <consortium name="Caenorhabditis japonica Sequencing Consortium"/>
            <person name="Wilson R.K."/>
        </authorList>
    </citation>
    <scope>NUCLEOTIDE SEQUENCE [LARGE SCALE GENOMIC DNA]</scope>
    <source>
        <strain evidence="2">DF5081</strain>
    </source>
</reference>
<evidence type="ECO:0000313" key="1">
    <source>
        <dbReference type="EnsemblMetazoa" id="CJA33388.1"/>
    </source>
</evidence>
<reference evidence="1" key="2">
    <citation type="submission" date="2022-06" db="UniProtKB">
        <authorList>
            <consortium name="EnsemblMetazoa"/>
        </authorList>
    </citation>
    <scope>IDENTIFICATION</scope>
    <source>
        <strain evidence="1">DF5081</strain>
    </source>
</reference>